<sequence>MRYTFVCQARSINAARLTNSAQRLYLTHLQSAVIIVNFGYPTDWKKEFKI</sequence>
<protein>
    <submittedName>
        <fullName evidence="1">Uncharacterized protein</fullName>
    </submittedName>
</protein>
<proteinExistence type="predicted"/>
<comment type="caution">
    <text evidence="1">The sequence shown here is derived from an EMBL/GenBank/DDBJ whole genome shotgun (WGS) entry which is preliminary data.</text>
</comment>
<evidence type="ECO:0000313" key="1">
    <source>
        <dbReference type="EMBL" id="GET37830.1"/>
    </source>
</evidence>
<dbReference type="Proteomes" id="UP001050975">
    <property type="component" value="Unassembled WGS sequence"/>
</dbReference>
<organism evidence="1 2">
    <name type="scientific">Microseira wollei NIES-4236</name>
    <dbReference type="NCBI Taxonomy" id="2530354"/>
    <lineage>
        <taxon>Bacteria</taxon>
        <taxon>Bacillati</taxon>
        <taxon>Cyanobacteriota</taxon>
        <taxon>Cyanophyceae</taxon>
        <taxon>Oscillatoriophycideae</taxon>
        <taxon>Aerosakkonematales</taxon>
        <taxon>Aerosakkonemataceae</taxon>
        <taxon>Microseira</taxon>
    </lineage>
</organism>
<name>A0AAV3XAU3_9CYAN</name>
<gene>
    <name evidence="1" type="ORF">MiSe_25840</name>
</gene>
<dbReference type="EMBL" id="BLAY01000034">
    <property type="protein sequence ID" value="GET37830.1"/>
    <property type="molecule type" value="Genomic_DNA"/>
</dbReference>
<reference evidence="1" key="1">
    <citation type="submission" date="2019-10" db="EMBL/GenBank/DDBJ databases">
        <title>Draft genome sequece of Microseira wollei NIES-4236.</title>
        <authorList>
            <person name="Yamaguchi H."/>
            <person name="Suzuki S."/>
            <person name="Kawachi M."/>
        </authorList>
    </citation>
    <scope>NUCLEOTIDE SEQUENCE</scope>
    <source>
        <strain evidence="1">NIES-4236</strain>
    </source>
</reference>
<keyword evidence="2" id="KW-1185">Reference proteome</keyword>
<dbReference type="AlphaFoldDB" id="A0AAV3XAU3"/>
<accession>A0AAV3XAU3</accession>
<evidence type="ECO:0000313" key="2">
    <source>
        <dbReference type="Proteomes" id="UP001050975"/>
    </source>
</evidence>